<protein>
    <submittedName>
        <fullName evidence="1">Uncharacterized protein</fullName>
    </submittedName>
</protein>
<evidence type="ECO:0000313" key="2">
    <source>
        <dbReference type="Proteomes" id="UP000006263"/>
    </source>
</evidence>
<name>K6Z7Y8_9ALTE</name>
<reference evidence="1 2" key="1">
    <citation type="journal article" date="2017" name="Antonie Van Leeuwenhoek">
        <title>Rhizobium rhizosphaerae sp. nov., a novel species isolated from rice rhizosphere.</title>
        <authorList>
            <person name="Zhao J.J."/>
            <person name="Zhang J."/>
            <person name="Zhang R.J."/>
            <person name="Zhang C.W."/>
            <person name="Yin H.Q."/>
            <person name="Zhang X.X."/>
        </authorList>
    </citation>
    <scope>NUCLEOTIDE SEQUENCE [LARGE SCALE GENOMIC DNA]</scope>
    <source>
        <strain evidence="1 2">KMM 241</strain>
    </source>
</reference>
<accession>K6Z7Y8</accession>
<organism evidence="1 2">
    <name type="scientific">Paraglaciecola mesophila KMM 241</name>
    <dbReference type="NCBI Taxonomy" id="1128912"/>
    <lineage>
        <taxon>Bacteria</taxon>
        <taxon>Pseudomonadati</taxon>
        <taxon>Pseudomonadota</taxon>
        <taxon>Gammaproteobacteria</taxon>
        <taxon>Alteromonadales</taxon>
        <taxon>Alteromonadaceae</taxon>
        <taxon>Paraglaciecola</taxon>
    </lineage>
</organism>
<dbReference type="Proteomes" id="UP000006263">
    <property type="component" value="Unassembled WGS sequence"/>
</dbReference>
<comment type="caution">
    <text evidence="1">The sequence shown here is derived from an EMBL/GenBank/DDBJ whole genome shotgun (WGS) entry which is preliminary data.</text>
</comment>
<dbReference type="EMBL" id="BAEP01000078">
    <property type="protein sequence ID" value="GAC26492.1"/>
    <property type="molecule type" value="Genomic_DNA"/>
</dbReference>
<evidence type="ECO:0000313" key="1">
    <source>
        <dbReference type="EMBL" id="GAC26492.1"/>
    </source>
</evidence>
<dbReference type="AlphaFoldDB" id="K6Z7Y8"/>
<proteinExistence type="predicted"/>
<sequence>MDARCLKALFRCAIRQFITKSHKVAIRLRLQSFMFNAPHDTPAQR</sequence>
<gene>
    <name evidence="1" type="ORF">GMES_4220</name>
</gene>